<comment type="subcellular location">
    <subcellularLocation>
        <location evidence="1 6">Nucleus</location>
    </subcellularLocation>
</comment>
<dbReference type="EMBL" id="HBGD01010152">
    <property type="protein sequence ID" value="CAD9085079.1"/>
    <property type="molecule type" value="Transcribed_RNA"/>
</dbReference>
<name>A0A7S1PHK4_9EUKA</name>
<evidence type="ECO:0000256" key="7">
    <source>
        <dbReference type="SAM" id="MobiDB-lite"/>
    </source>
</evidence>
<feature type="region of interest" description="Disordered" evidence="7">
    <location>
        <begin position="1756"/>
        <end position="1851"/>
    </location>
</feature>
<dbReference type="InterPro" id="IPR024986">
    <property type="entry name" value="Nipped-B_C"/>
</dbReference>
<sequence>MSTDHSDSNSSTNAHPRPVPQKVRNLATLATPSPATLLRAVPLPNLSHPLYLRGSAQLDSGIIMSPSSTTTSSSDHRQSRTTYSNNYNLVRDSAYEGVLQETLYHPLWSLDSDKSVDAQQESSHSAPLPNEAHLEAKNMLKSVANLMAQQMKSHPVSLNAYGVSKMKHSDHMPELIKQCAGCHGETSSSKSSIPTPSPLMTQFLKLIHDDQDLHSIEKSLTTTQAAPNTMITPSKPLQEIRKLKYGQTPVVKKRKKMNTLSKKDMFSTATENKENDLHQLKPPAAVPASKRLGNVLGSHHGPQQSSSQMSQSTQQGQVDALEIFLQDVFSFSMFQREHIKSDSRKASTQEAKEDTKHDFHTVVVNPPAATHQNCRHSYNHAVVDHDEDQMDIDQEELDQLVIDPHTMDRLYTEVSRAKQCGILKRVEEEKLKQLLFVFAQLITDTLDSISVGDGNCIESVNEHDRQVSLSLKAAQIALEIMTCSPSSAPSPTIFIIEEVVEAILELLKALVKFFIIPTVQHEHSQSKKRKIFSCNNMMVKICSILNLLFDLIQQVDLKDEFLLRISHLTIGAFFVEGLSKIQLASYKIINFIFSRYPEHRINCLQTIVSSILSLSKKKHVERKFKLENNISVQTFSTLVVQLIQTCAGKPGQLPPEATQSNEIDAELDVSFTNDGEETPTQSNQGRTKNSFPHQHLDKLTSVDKLSDFYRLSQHCANAFLKSFLTQCATSSAGGDSRLIIEHFVDDLLVMIEMPSFPAADMILQVTCKSLYEHILSSTTVVEKYRVGAIQILGKIACACRTIAKTRHDASRKIALKTSLEESFKLLVLESESPFYKTVSSKSTWGTSTHGQLLVHNYLCSEEQPWLPFARQYSVAQWFESDDLKDKHEQYYLSLFNADLEAEFKTASHVPAQFDDVSDAFHYILEKRRVSSINSFDYILHNIIKLLRDDKAKFRSAALKAVKEIVETDYTVIESVDVANAIMERQNDERISVRESVFQLIGSVLEQSAQMLTTTPIFIPMILRGLNDKGVSVRKRCIRILGEIYSFDIPARMKTEIAVALSHRLKLSEEDAIRELVMKSFNSMWFQDLSGSQKEDDRARQNAQRIAMAVGEESMTNSLDIDIFWLSQLLKSNKENTNFKKKIQEIIDALVYLLIERADEADTENGEQEKTAINSEDTSQRKIFPSPDLTAIMSTLYVLCHNFPKLFKNQVMTFVTYLDQDFMQRHKEHATFFVFLFRILDRIIPIMNPPSETNSAHIMQKLQTVLFRNCTLVETAFELCVSCMMSFCSRFDQMENILKILITLFKHCFQQTTLQSARIIKILCYMCRFFDFDDVSVEDYNLPESAPLRLSESILHQIYFQTLRMAGSNDQMISSTSILGLGALLIRKPSFFVEGSFSQILGQLLESEHDVVISSVLELFEKYFEAVEKILLSASEDEQMDNSITMGIIPQYISKILHFLSNPNDSIRERALNVIDITLRQGLYIPQVCIPYVIGLEADTSEVVRKHANALNHQLYERHMNELRSKGPRGMIKAYDLLERRFPSGVRQYTSRTIFHRFYNLLCKYSRSNRNHVIDGFLKSILNVEETNLDRLCFFANVLAYLNFGNLEEVYHVIYVLMRYIDQYSADVAALLRDAKRNMENCDLNSEETKEIILRGAAIFVVVSLTSFLQVTYGAKSTLLGQYEDRNPSKIFERPCVRHVSNTRLTFEHLFKLIEEPDADKFLHFYSLFKKVHEGYMNATTDDAIFNRQVVASRRAIGGQRASRNVVPDSELEPANEETGTAAASDSPVASEVTPRKIGQTPVRKRKRGASERKSTTKRKRKEKEGTGKRSRKKRRVQHGSDDDDDEDFVPS</sequence>
<dbReference type="SUPFAM" id="SSF48371">
    <property type="entry name" value="ARM repeat"/>
    <property type="match status" value="1"/>
</dbReference>
<dbReference type="GO" id="GO:0061775">
    <property type="term" value="F:cohesin loader activity"/>
    <property type="evidence" value="ECO:0007669"/>
    <property type="project" value="InterPro"/>
</dbReference>
<evidence type="ECO:0000259" key="8">
    <source>
        <dbReference type="Pfam" id="PF12830"/>
    </source>
</evidence>
<evidence type="ECO:0000256" key="6">
    <source>
        <dbReference type="RuleBase" id="RU364107"/>
    </source>
</evidence>
<keyword evidence="3 6" id="KW-0677">Repeat</keyword>
<dbReference type="GO" id="GO:0140588">
    <property type="term" value="P:chromatin looping"/>
    <property type="evidence" value="ECO:0007669"/>
    <property type="project" value="InterPro"/>
</dbReference>
<proteinExistence type="inferred from homology"/>
<evidence type="ECO:0000256" key="5">
    <source>
        <dbReference type="ARBA" id="ARBA00023306"/>
    </source>
</evidence>
<feature type="region of interest" description="Disordered" evidence="7">
    <location>
        <begin position="292"/>
        <end position="315"/>
    </location>
</feature>
<dbReference type="PANTHER" id="PTHR21704">
    <property type="entry name" value="NIPPED-B-LIKE PROTEIN DELANGIN SCC2-RELATED"/>
    <property type="match status" value="1"/>
</dbReference>
<dbReference type="GO" id="GO:0071169">
    <property type="term" value="P:establishment of protein localization to chromatin"/>
    <property type="evidence" value="ECO:0007669"/>
    <property type="project" value="TreeGrafter"/>
</dbReference>
<dbReference type="InterPro" id="IPR033031">
    <property type="entry name" value="Scc2/Nipped-B"/>
</dbReference>
<keyword evidence="5 6" id="KW-0131">Cell cycle</keyword>
<dbReference type="InterPro" id="IPR011989">
    <property type="entry name" value="ARM-like"/>
</dbReference>
<gene>
    <name evidence="9" type="ORF">PCOS0759_LOCUS8333</name>
</gene>
<evidence type="ECO:0000256" key="2">
    <source>
        <dbReference type="ARBA" id="ARBA00009252"/>
    </source>
</evidence>
<evidence type="ECO:0000256" key="3">
    <source>
        <dbReference type="ARBA" id="ARBA00022737"/>
    </source>
</evidence>
<evidence type="ECO:0000256" key="4">
    <source>
        <dbReference type="ARBA" id="ARBA00023242"/>
    </source>
</evidence>
<dbReference type="GO" id="GO:0003682">
    <property type="term" value="F:chromatin binding"/>
    <property type="evidence" value="ECO:0007669"/>
    <property type="project" value="TreeGrafter"/>
</dbReference>
<dbReference type="PANTHER" id="PTHR21704:SF18">
    <property type="entry name" value="NIPPED-B-LIKE PROTEIN"/>
    <property type="match status" value="1"/>
</dbReference>
<keyword evidence="4 6" id="KW-0539">Nucleus</keyword>
<dbReference type="GO" id="GO:1990414">
    <property type="term" value="P:replication-born double-strand break repair via sister chromatid exchange"/>
    <property type="evidence" value="ECO:0007669"/>
    <property type="project" value="TreeGrafter"/>
</dbReference>
<accession>A0A7S1PHK4</accession>
<dbReference type="Gene3D" id="1.25.10.10">
    <property type="entry name" value="Leucine-rich Repeat Variant"/>
    <property type="match status" value="1"/>
</dbReference>
<feature type="region of interest" description="Disordered" evidence="7">
    <location>
        <begin position="1"/>
        <end position="21"/>
    </location>
</feature>
<feature type="compositionally biased region" description="Basic residues" evidence="7">
    <location>
        <begin position="1828"/>
        <end position="1837"/>
    </location>
</feature>
<feature type="region of interest" description="Disordered" evidence="7">
    <location>
        <begin position="672"/>
        <end position="692"/>
    </location>
</feature>
<dbReference type="GO" id="GO:0010468">
    <property type="term" value="P:regulation of gene expression"/>
    <property type="evidence" value="ECO:0007669"/>
    <property type="project" value="InterPro"/>
</dbReference>
<evidence type="ECO:0000256" key="1">
    <source>
        <dbReference type="ARBA" id="ARBA00004123"/>
    </source>
</evidence>
<dbReference type="Pfam" id="PF12830">
    <property type="entry name" value="Nipped-B_C"/>
    <property type="match status" value="1"/>
</dbReference>
<feature type="domain" description="Sister chromatid cohesion C-terminal" evidence="8">
    <location>
        <begin position="1446"/>
        <end position="1616"/>
    </location>
</feature>
<dbReference type="InterPro" id="IPR026003">
    <property type="entry name" value="Cohesin_HEAT"/>
</dbReference>
<dbReference type="InterPro" id="IPR016024">
    <property type="entry name" value="ARM-type_fold"/>
</dbReference>
<dbReference type="GO" id="GO:0034087">
    <property type="term" value="P:establishment of mitotic sister chromatid cohesion"/>
    <property type="evidence" value="ECO:0007669"/>
    <property type="project" value="TreeGrafter"/>
</dbReference>
<organism evidence="9">
    <name type="scientific">Percolomonas cosmopolitus</name>
    <dbReference type="NCBI Taxonomy" id="63605"/>
    <lineage>
        <taxon>Eukaryota</taxon>
        <taxon>Discoba</taxon>
        <taxon>Heterolobosea</taxon>
        <taxon>Tetramitia</taxon>
        <taxon>Eutetramitia</taxon>
        <taxon>Percolomonadidae</taxon>
        <taxon>Percolomonas</taxon>
    </lineage>
</organism>
<comment type="similarity">
    <text evidence="2 6">Belongs to the SCC2/Nipped-B family.</text>
</comment>
<dbReference type="Pfam" id="PF12765">
    <property type="entry name" value="Cohesin_HEAT"/>
    <property type="match status" value="1"/>
</dbReference>
<evidence type="ECO:0000313" key="9">
    <source>
        <dbReference type="EMBL" id="CAD9085079.1"/>
    </source>
</evidence>
<dbReference type="GO" id="GO:0090694">
    <property type="term" value="C:Scc2-Scc4 cohesin loading complex"/>
    <property type="evidence" value="ECO:0007669"/>
    <property type="project" value="TreeGrafter"/>
</dbReference>
<protein>
    <recommendedName>
        <fullName evidence="6">Sister chromatid cohesion protein</fullName>
    </recommendedName>
</protein>
<reference evidence="9" key="1">
    <citation type="submission" date="2021-01" db="EMBL/GenBank/DDBJ databases">
        <authorList>
            <person name="Corre E."/>
            <person name="Pelletier E."/>
            <person name="Niang G."/>
            <person name="Scheremetjew M."/>
            <person name="Finn R."/>
            <person name="Kale V."/>
            <person name="Holt S."/>
            <person name="Cochrane G."/>
            <person name="Meng A."/>
            <person name="Brown T."/>
            <person name="Cohen L."/>
        </authorList>
    </citation>
    <scope>NUCLEOTIDE SEQUENCE</scope>
    <source>
        <strain evidence="9">WS</strain>
    </source>
</reference>
<feature type="compositionally biased region" description="Low complexity" evidence="7">
    <location>
        <begin position="303"/>
        <end position="315"/>
    </location>
</feature>
<feature type="compositionally biased region" description="Acidic residues" evidence="7">
    <location>
        <begin position="1841"/>
        <end position="1851"/>
    </location>
</feature>